<protein>
    <submittedName>
        <fullName evidence="9">Glutathione transport system permease protein GsiC</fullName>
    </submittedName>
</protein>
<feature type="transmembrane region" description="Helical" evidence="7">
    <location>
        <begin position="178"/>
        <end position="196"/>
    </location>
</feature>
<comment type="subcellular location">
    <subcellularLocation>
        <location evidence="1 7">Cell membrane</location>
        <topology evidence="1 7">Multi-pass membrane protein</topology>
    </subcellularLocation>
</comment>
<dbReference type="Pfam" id="PF19300">
    <property type="entry name" value="BPD_transp_1_N"/>
    <property type="match status" value="1"/>
</dbReference>
<feature type="transmembrane region" description="Helical" evidence="7">
    <location>
        <begin position="132"/>
        <end position="158"/>
    </location>
</feature>
<comment type="caution">
    <text evidence="9">The sequence shown here is derived from an EMBL/GenBank/DDBJ whole genome shotgun (WGS) entry which is preliminary data.</text>
</comment>
<accession>A0A0P8WJV5</accession>
<dbReference type="EMBL" id="LKET01000068">
    <property type="protein sequence ID" value="KPU42449.1"/>
    <property type="molecule type" value="Genomic_DNA"/>
</dbReference>
<dbReference type="AlphaFoldDB" id="A0A0P8WJV5"/>
<organism evidence="9 10">
    <name type="scientific">Oxobacter pfennigii</name>
    <dbReference type="NCBI Taxonomy" id="36849"/>
    <lineage>
        <taxon>Bacteria</taxon>
        <taxon>Bacillati</taxon>
        <taxon>Bacillota</taxon>
        <taxon>Clostridia</taxon>
        <taxon>Eubacteriales</taxon>
        <taxon>Clostridiaceae</taxon>
        <taxon>Oxobacter</taxon>
    </lineage>
</organism>
<dbReference type="CDD" id="cd06261">
    <property type="entry name" value="TM_PBP2"/>
    <property type="match status" value="1"/>
</dbReference>
<comment type="similarity">
    <text evidence="7">Belongs to the binding-protein-dependent transport system permease family.</text>
</comment>
<keyword evidence="5 7" id="KW-1133">Transmembrane helix</keyword>
<sequence>MRSYIIKRILSLIPVLLVVSMAIFLITYLTPGGPASTLLGMEATQEQINTLNESMGFNRPIYVQYFDWIIKVLQGDWGHSIFMRQPVLEAIKEHFSPTLSLAVLAQLVAIFLSVPVGIFAAYKRGSALDLTLVSISLLGIAIPGFLLGMFLMLFFGVYLKWLPVAGYAPLSKGLLEHLRYMILPAISLGTVQAALISRMTRSSMIGVLYLNYIKTARAKGLRETRVLLKHAFKNAALPILTVIGQSFGALVTGAIVTETLFNIPGLGRLIINAISRRDVFVIQGVVLFVTLLYVGVNLTVDLLYGVLDPRVKLEENKGG</sequence>
<dbReference type="PANTHER" id="PTHR43163:SF6">
    <property type="entry name" value="DIPEPTIDE TRANSPORT SYSTEM PERMEASE PROTEIN DPPB-RELATED"/>
    <property type="match status" value="1"/>
</dbReference>
<keyword evidence="2 7" id="KW-0813">Transport</keyword>
<dbReference type="SUPFAM" id="SSF161098">
    <property type="entry name" value="MetI-like"/>
    <property type="match status" value="1"/>
</dbReference>
<evidence type="ECO:0000313" key="9">
    <source>
        <dbReference type="EMBL" id="KPU42449.1"/>
    </source>
</evidence>
<dbReference type="GO" id="GO:0055085">
    <property type="term" value="P:transmembrane transport"/>
    <property type="evidence" value="ECO:0007669"/>
    <property type="project" value="InterPro"/>
</dbReference>
<evidence type="ECO:0000256" key="1">
    <source>
        <dbReference type="ARBA" id="ARBA00004651"/>
    </source>
</evidence>
<keyword evidence="4 7" id="KW-0812">Transmembrane</keyword>
<evidence type="ECO:0000256" key="4">
    <source>
        <dbReference type="ARBA" id="ARBA00022692"/>
    </source>
</evidence>
<evidence type="ECO:0000256" key="2">
    <source>
        <dbReference type="ARBA" id="ARBA00022448"/>
    </source>
</evidence>
<dbReference type="InterPro" id="IPR000515">
    <property type="entry name" value="MetI-like"/>
</dbReference>
<gene>
    <name evidence="9" type="primary">gsiC_5</name>
    <name evidence="9" type="ORF">OXPF_42340</name>
</gene>
<keyword evidence="3" id="KW-1003">Cell membrane</keyword>
<dbReference type="Pfam" id="PF00528">
    <property type="entry name" value="BPD_transp_1"/>
    <property type="match status" value="1"/>
</dbReference>
<evidence type="ECO:0000256" key="5">
    <source>
        <dbReference type="ARBA" id="ARBA00022989"/>
    </source>
</evidence>
<dbReference type="InterPro" id="IPR045621">
    <property type="entry name" value="BPD_transp_1_N"/>
</dbReference>
<evidence type="ECO:0000256" key="6">
    <source>
        <dbReference type="ARBA" id="ARBA00023136"/>
    </source>
</evidence>
<dbReference type="Gene3D" id="1.10.3720.10">
    <property type="entry name" value="MetI-like"/>
    <property type="match status" value="1"/>
</dbReference>
<feature type="transmembrane region" description="Helical" evidence="7">
    <location>
        <begin position="9"/>
        <end position="29"/>
    </location>
</feature>
<dbReference type="OrthoDB" id="9773221at2"/>
<feature type="domain" description="ABC transmembrane type-1" evidence="8">
    <location>
        <begin position="95"/>
        <end position="304"/>
    </location>
</feature>
<feature type="transmembrane region" description="Helical" evidence="7">
    <location>
        <begin position="235"/>
        <end position="261"/>
    </location>
</feature>
<evidence type="ECO:0000313" key="10">
    <source>
        <dbReference type="Proteomes" id="UP000050326"/>
    </source>
</evidence>
<dbReference type="PATRIC" id="fig|36849.3.peg.4472"/>
<feature type="transmembrane region" description="Helical" evidence="7">
    <location>
        <begin position="281"/>
        <end position="307"/>
    </location>
</feature>
<keyword evidence="10" id="KW-1185">Reference proteome</keyword>
<dbReference type="Proteomes" id="UP000050326">
    <property type="component" value="Unassembled WGS sequence"/>
</dbReference>
<evidence type="ECO:0000259" key="8">
    <source>
        <dbReference type="PROSITE" id="PS50928"/>
    </source>
</evidence>
<proteinExistence type="inferred from homology"/>
<dbReference type="STRING" id="36849.OXPF_42340"/>
<keyword evidence="6 7" id="KW-0472">Membrane</keyword>
<dbReference type="GO" id="GO:0005886">
    <property type="term" value="C:plasma membrane"/>
    <property type="evidence" value="ECO:0007669"/>
    <property type="project" value="UniProtKB-SubCell"/>
</dbReference>
<reference evidence="9 10" key="1">
    <citation type="submission" date="2015-09" db="EMBL/GenBank/DDBJ databases">
        <title>Genome sequence of Oxobacter pfennigii DSM 3222.</title>
        <authorList>
            <person name="Poehlein A."/>
            <person name="Bengelsdorf F.R."/>
            <person name="Schiel-Bengelsdorf B."/>
            <person name="Duerre P."/>
            <person name="Daniel R."/>
        </authorList>
    </citation>
    <scope>NUCLEOTIDE SEQUENCE [LARGE SCALE GENOMIC DNA]</scope>
    <source>
        <strain evidence="9 10">DSM 3222</strain>
    </source>
</reference>
<dbReference type="RefSeq" id="WP_054877157.1">
    <property type="nucleotide sequence ID" value="NZ_LKET01000068.1"/>
</dbReference>
<dbReference type="InterPro" id="IPR035906">
    <property type="entry name" value="MetI-like_sf"/>
</dbReference>
<dbReference type="PANTHER" id="PTHR43163">
    <property type="entry name" value="DIPEPTIDE TRANSPORT SYSTEM PERMEASE PROTEIN DPPB-RELATED"/>
    <property type="match status" value="1"/>
</dbReference>
<feature type="transmembrane region" description="Helical" evidence="7">
    <location>
        <begin position="99"/>
        <end position="120"/>
    </location>
</feature>
<evidence type="ECO:0000256" key="7">
    <source>
        <dbReference type="RuleBase" id="RU363032"/>
    </source>
</evidence>
<name>A0A0P8WJV5_9CLOT</name>
<dbReference type="PROSITE" id="PS50928">
    <property type="entry name" value="ABC_TM1"/>
    <property type="match status" value="1"/>
</dbReference>
<evidence type="ECO:0000256" key="3">
    <source>
        <dbReference type="ARBA" id="ARBA00022475"/>
    </source>
</evidence>